<evidence type="ECO:0000256" key="2">
    <source>
        <dbReference type="SAM" id="Phobius"/>
    </source>
</evidence>
<feature type="transmembrane region" description="Helical" evidence="2">
    <location>
        <begin position="114"/>
        <end position="131"/>
    </location>
</feature>
<reference evidence="3" key="1">
    <citation type="journal article" date="2020" name="Nature">
        <title>Giant virus diversity and host interactions through global metagenomics.</title>
        <authorList>
            <person name="Schulz F."/>
            <person name="Roux S."/>
            <person name="Paez-Espino D."/>
            <person name="Jungbluth S."/>
            <person name="Walsh D.A."/>
            <person name="Denef V.J."/>
            <person name="McMahon K.D."/>
            <person name="Konstantinidis K.T."/>
            <person name="Eloe-Fadrosh E.A."/>
            <person name="Kyrpides N.C."/>
            <person name="Woyke T."/>
        </authorList>
    </citation>
    <scope>NUCLEOTIDE SEQUENCE</scope>
    <source>
        <strain evidence="3">GVMAG-M-3300009182-46</strain>
    </source>
</reference>
<keyword evidence="2" id="KW-0472">Membrane</keyword>
<name>A0A6C0F4M8_9ZZZZ</name>
<feature type="transmembrane region" description="Helical" evidence="2">
    <location>
        <begin position="168"/>
        <end position="188"/>
    </location>
</feature>
<dbReference type="AlphaFoldDB" id="A0A6C0F4M8"/>
<accession>A0A6C0F4M8</accession>
<protein>
    <submittedName>
        <fullName evidence="3">Uncharacterized protein</fullName>
    </submittedName>
</protein>
<evidence type="ECO:0000313" key="3">
    <source>
        <dbReference type="EMBL" id="QHT36102.1"/>
    </source>
</evidence>
<feature type="transmembrane region" description="Helical" evidence="2">
    <location>
        <begin position="84"/>
        <end position="108"/>
    </location>
</feature>
<organism evidence="3">
    <name type="scientific">viral metagenome</name>
    <dbReference type="NCBI Taxonomy" id="1070528"/>
    <lineage>
        <taxon>unclassified sequences</taxon>
        <taxon>metagenomes</taxon>
        <taxon>organismal metagenomes</taxon>
    </lineage>
</organism>
<proteinExistence type="predicted"/>
<sequence length="190" mass="21203">MSSQNNGKPNRISKKTQVKMFNKNNNAGSNKPKKTTNINKSKTNEQYRSQPSKTSVKEFLSSMNSITNYTTDNNPIIKLPNSKLASIIILAVIGAILFNLGVFMSNVLNKPITGAVYNSMPAGLIVGLFVKKDQLDRFLFGNLIARGINFFLIGPTFLLYYYKQIDAAQYIMLSMIMWAIATLIANHLQV</sequence>
<keyword evidence="2" id="KW-1133">Transmembrane helix</keyword>
<evidence type="ECO:0000256" key="1">
    <source>
        <dbReference type="SAM" id="MobiDB-lite"/>
    </source>
</evidence>
<keyword evidence="2" id="KW-0812">Transmembrane</keyword>
<dbReference type="EMBL" id="MN739030">
    <property type="protein sequence ID" value="QHT36102.1"/>
    <property type="molecule type" value="Genomic_DNA"/>
</dbReference>
<feature type="transmembrane region" description="Helical" evidence="2">
    <location>
        <begin position="143"/>
        <end position="162"/>
    </location>
</feature>
<feature type="region of interest" description="Disordered" evidence="1">
    <location>
        <begin position="1"/>
        <end position="53"/>
    </location>
</feature>